<feature type="domain" description="ABC3 transporter permease C-terminal" evidence="8">
    <location>
        <begin position="268"/>
        <end position="399"/>
    </location>
</feature>
<feature type="transmembrane region" description="Helical" evidence="7">
    <location>
        <begin position="266"/>
        <end position="287"/>
    </location>
</feature>
<evidence type="ECO:0000256" key="7">
    <source>
        <dbReference type="SAM" id="Phobius"/>
    </source>
</evidence>
<dbReference type="PANTHER" id="PTHR30489">
    <property type="entry name" value="LIPOPROTEIN-RELEASING SYSTEM TRANSMEMBRANE PROTEIN LOLE"/>
    <property type="match status" value="1"/>
</dbReference>
<dbReference type="InterPro" id="IPR025857">
    <property type="entry name" value="MacB_PCD"/>
</dbReference>
<evidence type="ECO:0000256" key="2">
    <source>
        <dbReference type="ARBA" id="ARBA00005236"/>
    </source>
</evidence>
<sequence>MWFRLAWKNLWRNKHRTSITTAAIFFAVILSIAASSLQDGVFDNFIKNMVSYYTGYIQIHQQGYWDHQVLDNGMLRNEQYETRIRGQKNITAMAPRIESYALASFKDLTKGCMVVGIHPEEENKITGLQKKVIAGDYFDHNGGNTVILSEGLAERFSLQVKDTIYLISQGYHGALAAGKYLIRGFVSFGSPELNDQLLFMPLKTAQEFYAAPDLVTSYVLGLKFDKTLESTVSNLRQISGDTYEVMSWKELLPDVDQHIKMDKGSMYIILGILYLLICFGIFGTMLMMMVERRYEVGMLVAIGMKKGILAMLFLTESIFTVIIGSVTGLLCSIPLVYYLKEHPIRIGGEMAETYKRFNFEPVFPASTDPSIFITQGLIVLGIGLVLSLYPVITVFKIDPVKAMKK</sequence>
<reference evidence="10 11" key="1">
    <citation type="submission" date="2012-12" db="EMBL/GenBank/DDBJ databases">
        <title>Genome assembly of Fulvivirga imtechensis AK7.</title>
        <authorList>
            <person name="Nupur N."/>
            <person name="Khatri I."/>
            <person name="Kumar R."/>
            <person name="Subramanian S."/>
            <person name="Pinnaka A."/>
        </authorList>
    </citation>
    <scope>NUCLEOTIDE SEQUENCE [LARGE SCALE GENOMIC DNA]</scope>
    <source>
        <strain evidence="10 11">AK7</strain>
    </source>
</reference>
<dbReference type="eggNOG" id="COG4591">
    <property type="taxonomic scope" value="Bacteria"/>
</dbReference>
<evidence type="ECO:0000259" key="9">
    <source>
        <dbReference type="Pfam" id="PF12704"/>
    </source>
</evidence>
<keyword evidence="4 7" id="KW-0812">Transmembrane</keyword>
<feature type="transmembrane region" description="Helical" evidence="7">
    <location>
        <begin position="308"/>
        <end position="337"/>
    </location>
</feature>
<dbReference type="STRING" id="1237149.C900_02166"/>
<keyword evidence="11" id="KW-1185">Reference proteome</keyword>
<evidence type="ECO:0000256" key="4">
    <source>
        <dbReference type="ARBA" id="ARBA00022692"/>
    </source>
</evidence>
<dbReference type="Pfam" id="PF02687">
    <property type="entry name" value="FtsX"/>
    <property type="match status" value="1"/>
</dbReference>
<dbReference type="Pfam" id="PF12704">
    <property type="entry name" value="MacB_PCD"/>
    <property type="match status" value="1"/>
</dbReference>
<keyword evidence="5 7" id="KW-1133">Transmembrane helix</keyword>
<keyword evidence="3" id="KW-1003">Cell membrane</keyword>
<dbReference type="PANTHER" id="PTHR30489:SF0">
    <property type="entry name" value="LIPOPROTEIN-RELEASING SYSTEM TRANSMEMBRANE PROTEIN LOLE"/>
    <property type="match status" value="1"/>
</dbReference>
<dbReference type="GO" id="GO:0098797">
    <property type="term" value="C:plasma membrane protein complex"/>
    <property type="evidence" value="ECO:0007669"/>
    <property type="project" value="TreeGrafter"/>
</dbReference>
<dbReference type="RefSeq" id="WP_009579553.1">
    <property type="nucleotide sequence ID" value="NZ_AMZN01000031.1"/>
</dbReference>
<protein>
    <submittedName>
        <fullName evidence="10">Transporter</fullName>
    </submittedName>
</protein>
<feature type="domain" description="MacB-like periplasmic core" evidence="9">
    <location>
        <begin position="17"/>
        <end position="231"/>
    </location>
</feature>
<dbReference type="AlphaFoldDB" id="L8JXH5"/>
<dbReference type="EMBL" id="AMZN01000031">
    <property type="protein sequence ID" value="ELR71927.1"/>
    <property type="molecule type" value="Genomic_DNA"/>
</dbReference>
<comment type="caution">
    <text evidence="10">The sequence shown here is derived from an EMBL/GenBank/DDBJ whole genome shotgun (WGS) entry which is preliminary data.</text>
</comment>
<comment type="similarity">
    <text evidence="2">Belongs to the ABC-4 integral membrane protein family. LolC/E subfamily.</text>
</comment>
<evidence type="ECO:0000256" key="5">
    <source>
        <dbReference type="ARBA" id="ARBA00022989"/>
    </source>
</evidence>
<dbReference type="InterPro" id="IPR051447">
    <property type="entry name" value="Lipoprotein-release_system"/>
</dbReference>
<evidence type="ECO:0000256" key="6">
    <source>
        <dbReference type="ARBA" id="ARBA00023136"/>
    </source>
</evidence>
<dbReference type="InterPro" id="IPR003838">
    <property type="entry name" value="ABC3_permease_C"/>
</dbReference>
<keyword evidence="6 7" id="KW-0472">Membrane</keyword>
<evidence type="ECO:0000313" key="11">
    <source>
        <dbReference type="Proteomes" id="UP000011135"/>
    </source>
</evidence>
<dbReference type="GO" id="GO:0044874">
    <property type="term" value="P:lipoprotein localization to outer membrane"/>
    <property type="evidence" value="ECO:0007669"/>
    <property type="project" value="TreeGrafter"/>
</dbReference>
<evidence type="ECO:0000313" key="10">
    <source>
        <dbReference type="EMBL" id="ELR71927.1"/>
    </source>
</evidence>
<comment type="subcellular location">
    <subcellularLocation>
        <location evidence="1">Cell membrane</location>
        <topology evidence="1">Multi-pass membrane protein</topology>
    </subcellularLocation>
</comment>
<accession>L8JXH5</accession>
<organism evidence="10 11">
    <name type="scientific">Fulvivirga imtechensis AK7</name>
    <dbReference type="NCBI Taxonomy" id="1237149"/>
    <lineage>
        <taxon>Bacteria</taxon>
        <taxon>Pseudomonadati</taxon>
        <taxon>Bacteroidota</taxon>
        <taxon>Cytophagia</taxon>
        <taxon>Cytophagales</taxon>
        <taxon>Fulvivirgaceae</taxon>
        <taxon>Fulvivirga</taxon>
    </lineage>
</organism>
<dbReference type="OrthoDB" id="9784014at2"/>
<name>L8JXH5_9BACT</name>
<gene>
    <name evidence="10" type="ORF">C900_02166</name>
</gene>
<evidence type="ECO:0000259" key="8">
    <source>
        <dbReference type="Pfam" id="PF02687"/>
    </source>
</evidence>
<evidence type="ECO:0000256" key="3">
    <source>
        <dbReference type="ARBA" id="ARBA00022475"/>
    </source>
</evidence>
<feature type="transmembrane region" description="Helical" evidence="7">
    <location>
        <begin position="371"/>
        <end position="395"/>
    </location>
</feature>
<proteinExistence type="inferred from homology"/>
<dbReference type="Proteomes" id="UP000011135">
    <property type="component" value="Unassembled WGS sequence"/>
</dbReference>
<evidence type="ECO:0000256" key="1">
    <source>
        <dbReference type="ARBA" id="ARBA00004651"/>
    </source>
</evidence>